<evidence type="ECO:0000259" key="2">
    <source>
        <dbReference type="PROSITE" id="PS50059"/>
    </source>
</evidence>
<dbReference type="EC" id="5.2.1.8" evidence="1"/>
<feature type="domain" description="PPIase FKBP-type" evidence="2">
    <location>
        <begin position="42"/>
        <end position="74"/>
    </location>
</feature>
<keyword evidence="1" id="KW-0697">Rotamase</keyword>
<accession>A0A7S3YZJ0</accession>
<gene>
    <name evidence="3" type="ORF">LGLO00237_LOCUS18680</name>
</gene>
<reference evidence="3" key="1">
    <citation type="submission" date="2021-01" db="EMBL/GenBank/DDBJ databases">
        <authorList>
            <person name="Corre E."/>
            <person name="Pelletier E."/>
            <person name="Niang G."/>
            <person name="Scheremetjew M."/>
            <person name="Finn R."/>
            <person name="Kale V."/>
            <person name="Holt S."/>
            <person name="Cochrane G."/>
            <person name="Meng A."/>
            <person name="Brown T."/>
            <person name="Cohen L."/>
        </authorList>
    </citation>
    <scope>NUCLEOTIDE SEQUENCE</scope>
    <source>
        <strain evidence="3">CCCM811</strain>
    </source>
</reference>
<proteinExistence type="predicted"/>
<keyword evidence="1" id="KW-0413">Isomerase</keyword>
<organism evidence="3">
    <name type="scientific">Lotharella globosa</name>
    <dbReference type="NCBI Taxonomy" id="91324"/>
    <lineage>
        <taxon>Eukaryota</taxon>
        <taxon>Sar</taxon>
        <taxon>Rhizaria</taxon>
        <taxon>Cercozoa</taxon>
        <taxon>Chlorarachniophyceae</taxon>
        <taxon>Lotharella</taxon>
    </lineage>
</organism>
<evidence type="ECO:0000256" key="1">
    <source>
        <dbReference type="PROSITE-ProRule" id="PRU00277"/>
    </source>
</evidence>
<dbReference type="SUPFAM" id="SSF54534">
    <property type="entry name" value="FKBP-like"/>
    <property type="match status" value="1"/>
</dbReference>
<dbReference type="InterPro" id="IPR046357">
    <property type="entry name" value="PPIase_dom_sf"/>
</dbReference>
<dbReference type="EMBL" id="HBIV01026029">
    <property type="protein sequence ID" value="CAE0667059.1"/>
    <property type="molecule type" value="Transcribed_RNA"/>
</dbReference>
<name>A0A7S3YZJ0_9EUKA</name>
<comment type="catalytic activity">
    <reaction evidence="1">
        <text>[protein]-peptidylproline (omega=180) = [protein]-peptidylproline (omega=0)</text>
        <dbReference type="Rhea" id="RHEA:16237"/>
        <dbReference type="Rhea" id="RHEA-COMP:10747"/>
        <dbReference type="Rhea" id="RHEA-COMP:10748"/>
        <dbReference type="ChEBI" id="CHEBI:83833"/>
        <dbReference type="ChEBI" id="CHEBI:83834"/>
        <dbReference type="EC" id="5.2.1.8"/>
    </reaction>
</comment>
<sequence>MHTLKIPKLLVRHRVQIPMRCKHTVSASNLTNEYMTNNSKGMSSDFAYGVEGFPPWNIPPGSLLTFDMQLLKVEDEIILPDRYELMKRKIAKKYYRGRKLPSVEYLLPGGQFYSKKDEKQAVKMRPGGWSACI</sequence>
<dbReference type="PROSITE" id="PS50059">
    <property type="entry name" value="FKBP_PPIASE"/>
    <property type="match status" value="1"/>
</dbReference>
<dbReference type="InterPro" id="IPR001179">
    <property type="entry name" value="PPIase_FKBP_dom"/>
</dbReference>
<dbReference type="Gene3D" id="3.10.50.40">
    <property type="match status" value="1"/>
</dbReference>
<dbReference type="GO" id="GO:0003755">
    <property type="term" value="F:peptidyl-prolyl cis-trans isomerase activity"/>
    <property type="evidence" value="ECO:0007669"/>
    <property type="project" value="UniProtKB-KW"/>
</dbReference>
<evidence type="ECO:0000313" key="3">
    <source>
        <dbReference type="EMBL" id="CAE0667059.1"/>
    </source>
</evidence>
<dbReference type="AlphaFoldDB" id="A0A7S3YZJ0"/>
<protein>
    <recommendedName>
        <fullName evidence="1">peptidylprolyl isomerase</fullName>
        <ecNumber evidence="1">5.2.1.8</ecNumber>
    </recommendedName>
</protein>